<dbReference type="EMBL" id="CP034412">
    <property type="protein sequence ID" value="QCY47571.1"/>
    <property type="molecule type" value="Genomic_DNA"/>
</dbReference>
<feature type="transmembrane region" description="Helical" evidence="2">
    <location>
        <begin position="41"/>
        <end position="58"/>
    </location>
</feature>
<keyword evidence="4" id="KW-1185">Reference proteome</keyword>
<accession>A0A5B7WU13</accession>
<feature type="compositionally biased region" description="Basic and acidic residues" evidence="1">
    <location>
        <begin position="114"/>
        <end position="128"/>
    </location>
</feature>
<keyword evidence="2" id="KW-1133">Transmembrane helix</keyword>
<name>A0A5B7WU13_9MICC</name>
<evidence type="ECO:0000313" key="4">
    <source>
        <dbReference type="Proteomes" id="UP000307000"/>
    </source>
</evidence>
<dbReference type="KEGG" id="gcr:GcLGCM259_1853"/>
<sequence>MPLSEHEQRLLEQLEKQLHEDRRFASNMKAPGNSGRLSTRNIALGALIFIVGLGALIFGISQQLIVVGVIGFAVMFAGVALALKKSAKGKLGGNPLKSGSKTANRGSSQFMSGLEEKWNQRKRDQRDS</sequence>
<evidence type="ECO:0000256" key="2">
    <source>
        <dbReference type="SAM" id="Phobius"/>
    </source>
</evidence>
<keyword evidence="2" id="KW-0812">Transmembrane</keyword>
<evidence type="ECO:0008006" key="5">
    <source>
        <dbReference type="Google" id="ProtNLM"/>
    </source>
</evidence>
<feature type="compositionally biased region" description="Polar residues" evidence="1">
    <location>
        <begin position="97"/>
        <end position="111"/>
    </location>
</feature>
<evidence type="ECO:0000256" key="1">
    <source>
        <dbReference type="SAM" id="MobiDB-lite"/>
    </source>
</evidence>
<dbReference type="InterPro" id="IPR021401">
    <property type="entry name" value="DUF3040"/>
</dbReference>
<protein>
    <recommendedName>
        <fullName evidence="5">DUF3040 domain-containing protein</fullName>
    </recommendedName>
</protein>
<dbReference type="RefSeq" id="WP_054820652.1">
    <property type="nucleotide sequence ID" value="NZ_BAAAGL010000016.1"/>
</dbReference>
<reference evidence="3 4" key="1">
    <citation type="submission" date="2018-12" db="EMBL/GenBank/DDBJ databases">
        <title>Complete Genome Sequence of Glutamicibacter creatinolyticus strain LGCM259,isolated from an abscess of a 12-year-old mare in Italy.</title>
        <authorList>
            <person name="Santos R.G."/>
            <person name="Silva A.L."/>
            <person name="Seyffert N."/>
            <person name="Castro T.L.P."/>
            <person name="Attili A.R."/>
            <person name="Rifici C."/>
            <person name="Mazzullo G."/>
            <person name="Brenig B."/>
            <person name="Venanzi F."/>
            <person name="Azevedo V."/>
        </authorList>
    </citation>
    <scope>NUCLEOTIDE SEQUENCE [LARGE SCALE GENOMIC DNA]</scope>
    <source>
        <strain evidence="3 4">LGCM 259</strain>
    </source>
</reference>
<proteinExistence type="predicted"/>
<dbReference type="Pfam" id="PF11239">
    <property type="entry name" value="DUF3040"/>
    <property type="match status" value="1"/>
</dbReference>
<gene>
    <name evidence="3" type="ORF">GcLGCM259_1853</name>
</gene>
<evidence type="ECO:0000313" key="3">
    <source>
        <dbReference type="EMBL" id="QCY47571.1"/>
    </source>
</evidence>
<dbReference type="AlphaFoldDB" id="A0A5B7WU13"/>
<keyword evidence="2" id="KW-0472">Membrane</keyword>
<feature type="region of interest" description="Disordered" evidence="1">
    <location>
        <begin position="89"/>
        <end position="128"/>
    </location>
</feature>
<organism evidence="3 4">
    <name type="scientific">Glutamicibacter creatinolyticus</name>
    <dbReference type="NCBI Taxonomy" id="162496"/>
    <lineage>
        <taxon>Bacteria</taxon>
        <taxon>Bacillati</taxon>
        <taxon>Actinomycetota</taxon>
        <taxon>Actinomycetes</taxon>
        <taxon>Micrococcales</taxon>
        <taxon>Micrococcaceae</taxon>
        <taxon>Glutamicibacter</taxon>
    </lineage>
</organism>
<dbReference type="Proteomes" id="UP000307000">
    <property type="component" value="Chromosome"/>
</dbReference>
<feature type="transmembrane region" description="Helical" evidence="2">
    <location>
        <begin position="64"/>
        <end position="83"/>
    </location>
</feature>